<dbReference type="SUPFAM" id="SSF111283">
    <property type="entry name" value="Putative modulator of DNA gyrase, PmbA/TldD"/>
    <property type="match status" value="1"/>
</dbReference>
<feature type="region of interest" description="Disordered" evidence="1">
    <location>
        <begin position="96"/>
        <end position="115"/>
    </location>
</feature>
<feature type="domain" description="Metalloprotease TldD/E C-terminal" evidence="2">
    <location>
        <begin position="258"/>
        <end position="411"/>
    </location>
</feature>
<dbReference type="InterPro" id="IPR036059">
    <property type="entry name" value="TldD/PmbA_sf"/>
</dbReference>
<dbReference type="PANTHER" id="PTHR43421:SF1">
    <property type="entry name" value="METALLOPROTEASE PMBA"/>
    <property type="match status" value="1"/>
</dbReference>
<evidence type="ECO:0000313" key="3">
    <source>
        <dbReference type="EMBL" id="GAA2234208.1"/>
    </source>
</evidence>
<comment type="caution">
    <text evidence="3">The sequence shown here is derived from an EMBL/GenBank/DDBJ whole genome shotgun (WGS) entry which is preliminary data.</text>
</comment>
<protein>
    <recommendedName>
        <fullName evidence="2">Metalloprotease TldD/E C-terminal domain-containing protein</fullName>
    </recommendedName>
</protein>
<dbReference type="RefSeq" id="WP_344635309.1">
    <property type="nucleotide sequence ID" value="NZ_BAAATR010000004.1"/>
</dbReference>
<evidence type="ECO:0000259" key="2">
    <source>
        <dbReference type="Pfam" id="PF19289"/>
    </source>
</evidence>
<dbReference type="Proteomes" id="UP001500305">
    <property type="component" value="Unassembled WGS sequence"/>
</dbReference>
<evidence type="ECO:0000313" key="4">
    <source>
        <dbReference type="Proteomes" id="UP001500305"/>
    </source>
</evidence>
<reference evidence="3 4" key="1">
    <citation type="journal article" date="2019" name="Int. J. Syst. Evol. Microbiol.">
        <title>The Global Catalogue of Microorganisms (GCM) 10K type strain sequencing project: providing services to taxonomists for standard genome sequencing and annotation.</title>
        <authorList>
            <consortium name="The Broad Institute Genomics Platform"/>
            <consortium name="The Broad Institute Genome Sequencing Center for Infectious Disease"/>
            <person name="Wu L."/>
            <person name="Ma J."/>
        </authorList>
    </citation>
    <scope>NUCLEOTIDE SEQUENCE [LARGE SCALE GENOMIC DNA]</scope>
    <source>
        <strain evidence="3 4">JCM 7356</strain>
    </source>
</reference>
<dbReference type="InterPro" id="IPR047657">
    <property type="entry name" value="PmbA"/>
</dbReference>
<gene>
    <name evidence="3" type="ORF">GCM10010430_13670</name>
</gene>
<dbReference type="InterPro" id="IPR045569">
    <property type="entry name" value="Metalloprtase-TldD/E_C"/>
</dbReference>
<name>A0ABN3DK91_9ACTN</name>
<dbReference type="PANTHER" id="PTHR43421">
    <property type="entry name" value="METALLOPROTEASE PMBA"/>
    <property type="match status" value="1"/>
</dbReference>
<accession>A0ABN3DK91</accession>
<evidence type="ECO:0000256" key="1">
    <source>
        <dbReference type="SAM" id="MobiDB-lite"/>
    </source>
</evidence>
<keyword evidence="4" id="KW-1185">Reference proteome</keyword>
<dbReference type="Pfam" id="PF19289">
    <property type="entry name" value="PmbA_TldD_3rd"/>
    <property type="match status" value="1"/>
</dbReference>
<proteinExistence type="predicted"/>
<dbReference type="EMBL" id="BAAATR010000004">
    <property type="protein sequence ID" value="GAA2234208.1"/>
    <property type="molecule type" value="Genomic_DNA"/>
</dbReference>
<organism evidence="3 4">
    <name type="scientific">Kitasatospora cystarginea</name>
    <dbReference type="NCBI Taxonomy" id="58350"/>
    <lineage>
        <taxon>Bacteria</taxon>
        <taxon>Bacillati</taxon>
        <taxon>Actinomycetota</taxon>
        <taxon>Actinomycetes</taxon>
        <taxon>Kitasatosporales</taxon>
        <taxon>Streptomycetaceae</taxon>
        <taxon>Kitasatospora</taxon>
    </lineage>
</organism>
<sequence>MTTADTAALCAALVAQARGDERIEVFARRVRTVMTRLGSSGQAHDQISDGWMIGVRSSVDDRLGLATGNVLDERGLATILADARRARVEVPRPVAREDGHGQVAASPAAEPVHGSSTPAQLRAIAAAVHRDASAGGPAVVTVGSTRRVVVLHDSAGRSETHQQTEAQLHIRSATRGLDAAQGARIRRNVTELPIDGALAEYTRSFSALTGSPAPSGRPQWILLSPLLVARIVGRISRAFLRNANRAHSWKTGDVIGTGRQKLVLVDDGAAQRGPGAIPVDDEGVARRRTVLLDRGRVAGLLGCTSAGPSTGSAQWGGWDSEILPATAACYVEPTTEQVVAAPESLPGDGFVAEDLRGFRGGLDFTTGRIECELTGVVMRDGKPVGTGRIALSAAPGEFLGAFDEVYSGTEFYRIQGLHGGSWCLLNGSVVHGDC</sequence>